<comment type="subcellular location">
    <subcellularLocation>
        <location evidence="1">Cytoplasm</location>
        <location evidence="1">Cytosol</location>
    </subcellularLocation>
</comment>
<gene>
    <name evidence="6" type="ORF">E2I14_11355</name>
</gene>
<organism evidence="6 7">
    <name type="scientific">Sapientia aquatica</name>
    <dbReference type="NCBI Taxonomy" id="1549640"/>
    <lineage>
        <taxon>Bacteria</taxon>
        <taxon>Pseudomonadati</taxon>
        <taxon>Pseudomonadota</taxon>
        <taxon>Betaproteobacteria</taxon>
        <taxon>Burkholderiales</taxon>
        <taxon>Oxalobacteraceae</taxon>
        <taxon>Sapientia</taxon>
    </lineage>
</organism>
<keyword evidence="7" id="KW-1185">Reference proteome</keyword>
<dbReference type="Gene3D" id="1.20.58.380">
    <property type="entry name" value="Flagellar protein flit"/>
    <property type="match status" value="1"/>
</dbReference>
<keyword evidence="2" id="KW-0963">Cytoplasm</keyword>
<dbReference type="Proteomes" id="UP000294829">
    <property type="component" value="Unassembled WGS sequence"/>
</dbReference>
<protein>
    <recommendedName>
        <fullName evidence="5">Flagellar protein FliT</fullName>
    </recommendedName>
</protein>
<evidence type="ECO:0000313" key="6">
    <source>
        <dbReference type="EMBL" id="TDK65544.1"/>
    </source>
</evidence>
<evidence type="ECO:0000256" key="2">
    <source>
        <dbReference type="ARBA" id="ARBA00022490"/>
    </source>
</evidence>
<keyword evidence="6" id="KW-0282">Flagellum</keyword>
<dbReference type="EMBL" id="SMYL01000005">
    <property type="protein sequence ID" value="TDK65544.1"/>
    <property type="molecule type" value="Genomic_DNA"/>
</dbReference>
<dbReference type="AlphaFoldDB" id="A0A4R5W0X7"/>
<evidence type="ECO:0000313" key="7">
    <source>
        <dbReference type="Proteomes" id="UP000294829"/>
    </source>
</evidence>
<keyword evidence="6" id="KW-0966">Cell projection</keyword>
<dbReference type="RefSeq" id="WP_133328551.1">
    <property type="nucleotide sequence ID" value="NZ_SMYL01000005.1"/>
</dbReference>
<evidence type="ECO:0000256" key="4">
    <source>
        <dbReference type="ARBA" id="ARBA00023186"/>
    </source>
</evidence>
<comment type="caution">
    <text evidence="6">The sequence shown here is derived from an EMBL/GenBank/DDBJ whole genome shotgun (WGS) entry which is preliminary data.</text>
</comment>
<dbReference type="GO" id="GO:0044781">
    <property type="term" value="P:bacterial-type flagellum organization"/>
    <property type="evidence" value="ECO:0007669"/>
    <property type="project" value="UniProtKB-KW"/>
</dbReference>
<reference evidence="6 7" key="1">
    <citation type="submission" date="2019-03" db="EMBL/GenBank/DDBJ databases">
        <title>Sapientia aquatica gen. nov., sp. nov., isolated from a crater lake.</title>
        <authorList>
            <person name="Felfoldi T."/>
            <person name="Szabo A."/>
            <person name="Toth E."/>
            <person name="Schumann P."/>
            <person name="Keki Z."/>
            <person name="Marialigeti K."/>
            <person name="Mathe I."/>
        </authorList>
    </citation>
    <scope>NUCLEOTIDE SEQUENCE [LARGE SCALE GENOMIC DNA]</scope>
    <source>
        <strain evidence="6 7">SA-152</strain>
    </source>
</reference>
<evidence type="ECO:0000256" key="1">
    <source>
        <dbReference type="ARBA" id="ARBA00004514"/>
    </source>
</evidence>
<keyword evidence="4" id="KW-0143">Chaperone</keyword>
<dbReference type="Pfam" id="PF05400">
    <property type="entry name" value="FliT"/>
    <property type="match status" value="1"/>
</dbReference>
<dbReference type="OrthoDB" id="8527993at2"/>
<name>A0A4R5W0X7_9BURK</name>
<keyword evidence="3" id="KW-1005">Bacterial flagellum biogenesis</keyword>
<keyword evidence="6" id="KW-0969">Cilium</keyword>
<evidence type="ECO:0000256" key="3">
    <source>
        <dbReference type="ARBA" id="ARBA00022795"/>
    </source>
</evidence>
<proteinExistence type="predicted"/>
<accession>A0A4R5W0X7</accession>
<sequence length="113" mass="12926">MNSVEVISIYEQVATITDQMVVAAEHADWELLAQLEASCSREVAALKSAEIPTKLDKEIRERKIKVINKILADDRKIRDITEPRMAQLTQLMQKSSTQHKLARAYELDHRRPG</sequence>
<evidence type="ECO:0000256" key="5">
    <source>
        <dbReference type="ARBA" id="ARBA00093797"/>
    </source>
</evidence>
<dbReference type="InterPro" id="IPR008622">
    <property type="entry name" value="FliT"/>
</dbReference>